<accession>A0A2S6I229</accession>
<sequence length="190" mass="21872">MKARSATELLDRLEQRLRQNITLAYALRELSDTALRKRPAPEAWCALEAVEHVNIWNADYLDRLAVALDRHGTSPAPTFASSRIGNFFVGSVKPGPKTRKIPTLKRLNPVHRDLDHAVLDNWLRQAELQERILRKARTADLNRIRIKTALTSLIKMRLGDVLRMMVYHDWRHLEQACRAAGVRVDRRVEA</sequence>
<comment type="caution">
    <text evidence="2">The sequence shown here is derived from an EMBL/GenBank/DDBJ whole genome shotgun (WGS) entry which is preliminary data.</text>
</comment>
<dbReference type="InterPro" id="IPR034660">
    <property type="entry name" value="DinB/YfiT-like"/>
</dbReference>
<dbReference type="Gene3D" id="1.20.120.450">
    <property type="entry name" value="dinb family like domain"/>
    <property type="match status" value="1"/>
</dbReference>
<dbReference type="InterPro" id="IPR024775">
    <property type="entry name" value="DinB-like"/>
</dbReference>
<evidence type="ECO:0000313" key="3">
    <source>
        <dbReference type="Proteomes" id="UP000237662"/>
    </source>
</evidence>
<dbReference type="Pfam" id="PF12867">
    <property type="entry name" value="DinB_2"/>
    <property type="match status" value="1"/>
</dbReference>
<gene>
    <name evidence="2" type="ORF">CLV84_2033</name>
</gene>
<keyword evidence="3" id="KW-1185">Reference proteome</keyword>
<dbReference type="EMBL" id="PTJC01000006">
    <property type="protein sequence ID" value="PPK85141.1"/>
    <property type="molecule type" value="Genomic_DNA"/>
</dbReference>
<reference evidence="2 3" key="1">
    <citation type="submission" date="2018-02" db="EMBL/GenBank/DDBJ databases">
        <title>Genomic Encyclopedia of Archaeal and Bacterial Type Strains, Phase II (KMG-II): from individual species to whole genera.</title>
        <authorList>
            <person name="Goeker M."/>
        </authorList>
    </citation>
    <scope>NUCLEOTIDE SEQUENCE [LARGE SCALE GENOMIC DNA]</scope>
    <source>
        <strain evidence="2 3">DSM 29526</strain>
    </source>
</reference>
<dbReference type="OrthoDB" id="1524454at2"/>
<feature type="domain" description="DinB-like" evidence="1">
    <location>
        <begin position="23"/>
        <end position="176"/>
    </location>
</feature>
<name>A0A2S6I229_9BACT</name>
<dbReference type="Proteomes" id="UP000237662">
    <property type="component" value="Unassembled WGS sequence"/>
</dbReference>
<protein>
    <submittedName>
        <fullName evidence="2">DinB family protein</fullName>
    </submittedName>
</protein>
<dbReference type="AlphaFoldDB" id="A0A2S6I229"/>
<dbReference type="RefSeq" id="WP_104419656.1">
    <property type="nucleotide sequence ID" value="NZ_PTJC01000006.1"/>
</dbReference>
<evidence type="ECO:0000313" key="2">
    <source>
        <dbReference type="EMBL" id="PPK85141.1"/>
    </source>
</evidence>
<proteinExistence type="predicted"/>
<organism evidence="2 3">
    <name type="scientific">Neolewinella xylanilytica</name>
    <dbReference type="NCBI Taxonomy" id="1514080"/>
    <lineage>
        <taxon>Bacteria</taxon>
        <taxon>Pseudomonadati</taxon>
        <taxon>Bacteroidota</taxon>
        <taxon>Saprospiria</taxon>
        <taxon>Saprospirales</taxon>
        <taxon>Lewinellaceae</taxon>
        <taxon>Neolewinella</taxon>
    </lineage>
</organism>
<dbReference type="SUPFAM" id="SSF109854">
    <property type="entry name" value="DinB/YfiT-like putative metalloenzymes"/>
    <property type="match status" value="1"/>
</dbReference>
<evidence type="ECO:0000259" key="1">
    <source>
        <dbReference type="Pfam" id="PF12867"/>
    </source>
</evidence>